<protein>
    <submittedName>
        <fullName evidence="2">Uncharacterized protein</fullName>
    </submittedName>
</protein>
<evidence type="ECO:0000313" key="2">
    <source>
        <dbReference type="EMBL" id="KAF3488503.1"/>
    </source>
</evidence>
<feature type="compositionally biased region" description="Basic and acidic residues" evidence="1">
    <location>
        <begin position="59"/>
        <end position="68"/>
    </location>
</feature>
<dbReference type="Proteomes" id="UP000712600">
    <property type="component" value="Unassembled WGS sequence"/>
</dbReference>
<gene>
    <name evidence="2" type="ORF">F2Q69_00057812</name>
</gene>
<comment type="caution">
    <text evidence="2">The sequence shown here is derived from an EMBL/GenBank/DDBJ whole genome shotgun (WGS) entry which is preliminary data.</text>
</comment>
<evidence type="ECO:0000256" key="1">
    <source>
        <dbReference type="SAM" id="MobiDB-lite"/>
    </source>
</evidence>
<proteinExistence type="predicted"/>
<name>A0A8S9MZU7_BRACR</name>
<organism evidence="2 3">
    <name type="scientific">Brassica cretica</name>
    <name type="common">Mustard</name>
    <dbReference type="NCBI Taxonomy" id="69181"/>
    <lineage>
        <taxon>Eukaryota</taxon>
        <taxon>Viridiplantae</taxon>
        <taxon>Streptophyta</taxon>
        <taxon>Embryophyta</taxon>
        <taxon>Tracheophyta</taxon>
        <taxon>Spermatophyta</taxon>
        <taxon>Magnoliopsida</taxon>
        <taxon>eudicotyledons</taxon>
        <taxon>Gunneridae</taxon>
        <taxon>Pentapetalae</taxon>
        <taxon>rosids</taxon>
        <taxon>malvids</taxon>
        <taxon>Brassicales</taxon>
        <taxon>Brassicaceae</taxon>
        <taxon>Brassiceae</taxon>
        <taxon>Brassica</taxon>
    </lineage>
</organism>
<feature type="compositionally biased region" description="Polar residues" evidence="1">
    <location>
        <begin position="76"/>
        <end position="85"/>
    </location>
</feature>
<dbReference type="AlphaFoldDB" id="A0A8S9MZU7"/>
<dbReference type="EMBL" id="QGKX02002183">
    <property type="protein sequence ID" value="KAF3488503.1"/>
    <property type="molecule type" value="Genomic_DNA"/>
</dbReference>
<sequence length="85" mass="9628">MDRDIDMYDHQCFCSPLSEFLSCNKGNVLLSNHAAIPPLVSSCKQCKYGGSKSTLQTSHEVERNHNRWDMSPARSHLQSISFGRQ</sequence>
<accession>A0A8S9MZU7</accession>
<feature type="region of interest" description="Disordered" evidence="1">
    <location>
        <begin position="57"/>
        <end position="85"/>
    </location>
</feature>
<evidence type="ECO:0000313" key="3">
    <source>
        <dbReference type="Proteomes" id="UP000712600"/>
    </source>
</evidence>
<reference evidence="2" key="1">
    <citation type="submission" date="2019-12" db="EMBL/GenBank/DDBJ databases">
        <title>Genome sequencing and annotation of Brassica cretica.</title>
        <authorList>
            <person name="Studholme D.J."/>
            <person name="Sarris P."/>
        </authorList>
    </citation>
    <scope>NUCLEOTIDE SEQUENCE</scope>
    <source>
        <strain evidence="2">PFS-109/04</strain>
        <tissue evidence="2">Leaf</tissue>
    </source>
</reference>